<comment type="caution">
    <text evidence="1">The sequence shown here is derived from an EMBL/GenBank/DDBJ whole genome shotgun (WGS) entry which is preliminary data.</text>
</comment>
<keyword evidence="1" id="KW-0808">Transferase</keyword>
<accession>A0A5F2B0W7</accession>
<reference evidence="1 2" key="1">
    <citation type="journal article" date="2019" name="PLoS Negl. Trop. Dis.">
        <title>Revisiting the worldwide diversity of Leptospira species in the environment.</title>
        <authorList>
            <person name="Vincent A.T."/>
            <person name="Schiettekatte O."/>
            <person name="Bourhy P."/>
            <person name="Veyrier F.J."/>
            <person name="Picardeau M."/>
        </authorList>
    </citation>
    <scope>NUCLEOTIDE SEQUENCE [LARGE SCALE GENOMIC DNA]</scope>
    <source>
        <strain evidence="1 2">201702444</strain>
    </source>
</reference>
<dbReference type="InterPro" id="IPR003329">
    <property type="entry name" value="Cytidylyl_trans"/>
</dbReference>
<dbReference type="AlphaFoldDB" id="A0A5F2B0W7"/>
<dbReference type="SUPFAM" id="SSF53448">
    <property type="entry name" value="Nucleotide-diphospho-sugar transferases"/>
    <property type="match status" value="1"/>
</dbReference>
<dbReference type="Proteomes" id="UP000298429">
    <property type="component" value="Unassembled WGS sequence"/>
</dbReference>
<dbReference type="EMBL" id="RQGN01000071">
    <property type="protein sequence ID" value="TGL98095.1"/>
    <property type="molecule type" value="Genomic_DNA"/>
</dbReference>
<evidence type="ECO:0000313" key="2">
    <source>
        <dbReference type="Proteomes" id="UP000298429"/>
    </source>
</evidence>
<dbReference type="PANTHER" id="PTHR21485:SF6">
    <property type="entry name" value="N-ACYLNEURAMINATE CYTIDYLYLTRANSFERASE-RELATED"/>
    <property type="match status" value="1"/>
</dbReference>
<dbReference type="GO" id="GO:0008781">
    <property type="term" value="F:N-acylneuraminate cytidylyltransferase activity"/>
    <property type="evidence" value="ECO:0007669"/>
    <property type="project" value="TreeGrafter"/>
</dbReference>
<protein>
    <submittedName>
        <fullName evidence="1">Acylneuraminate cytidylyltransferase family protein</fullName>
    </submittedName>
</protein>
<name>A0A5F2B0W7_9LEPT</name>
<evidence type="ECO:0000313" key="1">
    <source>
        <dbReference type="EMBL" id="TGL98095.1"/>
    </source>
</evidence>
<organism evidence="1 2">
    <name type="scientific">Leptospira barantonii</name>
    <dbReference type="NCBI Taxonomy" id="2023184"/>
    <lineage>
        <taxon>Bacteria</taxon>
        <taxon>Pseudomonadati</taxon>
        <taxon>Spirochaetota</taxon>
        <taxon>Spirochaetia</taxon>
        <taxon>Leptospirales</taxon>
        <taxon>Leptospiraceae</taxon>
        <taxon>Leptospira</taxon>
    </lineage>
</organism>
<dbReference type="Pfam" id="PF02348">
    <property type="entry name" value="CTP_transf_3"/>
    <property type="match status" value="1"/>
</dbReference>
<dbReference type="PANTHER" id="PTHR21485">
    <property type="entry name" value="HAD SUPERFAMILY MEMBERS CMAS AND KDSC"/>
    <property type="match status" value="1"/>
</dbReference>
<sequence>MKLLTVIPARGGSKRLPGKNIKILGDKPLIAWSIEVAKEIPEICDILVSTDDPEIAEVAKKSGALVPWLRPVELATDTSTSIDVVLHALHWYEKERQKVDGVILLQPTSPFRKKESVEKGIDLFLKDEGKKTVLGVSPADPHPMWCLKLEYGILKPFQEGGGLHLRSQDLPPAYSVNGSFYLTPKNHLIEKKNFYTDDILPLISEIPAENVDIDTESDWIEAENFLRTQAK</sequence>
<dbReference type="InterPro" id="IPR050793">
    <property type="entry name" value="CMP-NeuNAc_synthase"/>
</dbReference>
<keyword evidence="1" id="KW-0548">Nucleotidyltransferase</keyword>
<gene>
    <name evidence="1" type="ORF">EHQ76_13775</name>
</gene>
<dbReference type="RefSeq" id="WP_135671444.1">
    <property type="nucleotide sequence ID" value="NZ_RQGN01000071.1"/>
</dbReference>
<dbReference type="CDD" id="cd02513">
    <property type="entry name" value="CMP-NeuAc_Synthase"/>
    <property type="match status" value="1"/>
</dbReference>
<dbReference type="Gene3D" id="3.90.550.10">
    <property type="entry name" value="Spore Coat Polysaccharide Biosynthesis Protein SpsA, Chain A"/>
    <property type="match status" value="1"/>
</dbReference>
<proteinExistence type="predicted"/>
<dbReference type="OrthoDB" id="9805604at2"/>
<dbReference type="InterPro" id="IPR029044">
    <property type="entry name" value="Nucleotide-diphossugar_trans"/>
</dbReference>